<dbReference type="EMBL" id="MU267595">
    <property type="protein sequence ID" value="KAH7915929.1"/>
    <property type="molecule type" value="Genomic_DNA"/>
</dbReference>
<name>A0ACB8ART0_9AGAM</name>
<dbReference type="Proteomes" id="UP000790377">
    <property type="component" value="Unassembled WGS sequence"/>
</dbReference>
<reference evidence="1" key="1">
    <citation type="journal article" date="2021" name="New Phytol.">
        <title>Evolutionary innovations through gain and loss of genes in the ectomycorrhizal Boletales.</title>
        <authorList>
            <person name="Wu G."/>
            <person name="Miyauchi S."/>
            <person name="Morin E."/>
            <person name="Kuo A."/>
            <person name="Drula E."/>
            <person name="Varga T."/>
            <person name="Kohler A."/>
            <person name="Feng B."/>
            <person name="Cao Y."/>
            <person name="Lipzen A."/>
            <person name="Daum C."/>
            <person name="Hundley H."/>
            <person name="Pangilinan J."/>
            <person name="Johnson J."/>
            <person name="Barry K."/>
            <person name="LaButti K."/>
            <person name="Ng V."/>
            <person name="Ahrendt S."/>
            <person name="Min B."/>
            <person name="Choi I.G."/>
            <person name="Park H."/>
            <person name="Plett J.M."/>
            <person name="Magnuson J."/>
            <person name="Spatafora J.W."/>
            <person name="Nagy L.G."/>
            <person name="Henrissat B."/>
            <person name="Grigoriev I.V."/>
            <person name="Yang Z.L."/>
            <person name="Xu J."/>
            <person name="Martin F.M."/>
        </authorList>
    </citation>
    <scope>NUCLEOTIDE SEQUENCE</scope>
    <source>
        <strain evidence="1">ATCC 28755</strain>
    </source>
</reference>
<organism evidence="1 2">
    <name type="scientific">Hygrophoropsis aurantiaca</name>
    <dbReference type="NCBI Taxonomy" id="72124"/>
    <lineage>
        <taxon>Eukaryota</taxon>
        <taxon>Fungi</taxon>
        <taxon>Dikarya</taxon>
        <taxon>Basidiomycota</taxon>
        <taxon>Agaricomycotina</taxon>
        <taxon>Agaricomycetes</taxon>
        <taxon>Agaricomycetidae</taxon>
        <taxon>Boletales</taxon>
        <taxon>Coniophorineae</taxon>
        <taxon>Hygrophoropsidaceae</taxon>
        <taxon>Hygrophoropsis</taxon>
    </lineage>
</organism>
<protein>
    <submittedName>
        <fullName evidence="1">Uncharacterized protein</fullName>
    </submittedName>
</protein>
<evidence type="ECO:0000313" key="2">
    <source>
        <dbReference type="Proteomes" id="UP000790377"/>
    </source>
</evidence>
<comment type="caution">
    <text evidence="1">The sequence shown here is derived from an EMBL/GenBank/DDBJ whole genome shotgun (WGS) entry which is preliminary data.</text>
</comment>
<evidence type="ECO:0000313" key="1">
    <source>
        <dbReference type="EMBL" id="KAH7915929.1"/>
    </source>
</evidence>
<proteinExistence type="predicted"/>
<accession>A0ACB8ART0</accession>
<sequence length="217" mass="23609">MPLNGVSFGHRKAMSTQGDSYYLSIRSYCMLPKPRDIFLGLVELNQSNGAIYRSKPLNPSANFVQMDRAAGKSAHRKHGHMHTQLEPGIDISVAINLKATFAWVPPLAAESHDSDDYLGGPESIAEEELDQAFDKLDRKKAETAAAAGVSDKVINNTHGVQLQAKSTIGWNLNECRQRNKPVGFNEEINLLSMLSAGAADAWDVGALMTAEDVTSLL</sequence>
<keyword evidence="2" id="KW-1185">Reference proteome</keyword>
<gene>
    <name evidence="1" type="ORF">BJ138DRAFT_826907</name>
</gene>